<protein>
    <recommendedName>
        <fullName evidence="7">AAA+ ATPase domain-containing protein</fullName>
    </recommendedName>
</protein>
<evidence type="ECO:0000256" key="4">
    <source>
        <dbReference type="ARBA" id="ARBA00022842"/>
    </source>
</evidence>
<dbReference type="InterPro" id="IPR050747">
    <property type="entry name" value="Mitochondrial_chaperone_BCS1"/>
</dbReference>
<gene>
    <name evidence="8" type="ORF">RGQ29_006380</name>
</gene>
<dbReference type="InterPro" id="IPR025753">
    <property type="entry name" value="AAA_N_dom"/>
</dbReference>
<evidence type="ECO:0000256" key="1">
    <source>
        <dbReference type="ARBA" id="ARBA00001946"/>
    </source>
</evidence>
<dbReference type="CDD" id="cd19510">
    <property type="entry name" value="RecA-like_BCS1"/>
    <property type="match status" value="1"/>
</dbReference>
<dbReference type="SMART" id="SM00382">
    <property type="entry name" value="AAA"/>
    <property type="match status" value="1"/>
</dbReference>
<keyword evidence="6" id="KW-0067">ATP-binding</keyword>
<dbReference type="Pfam" id="PF25568">
    <property type="entry name" value="AAA_lid_At3g28540"/>
    <property type="match status" value="1"/>
</dbReference>
<dbReference type="PROSITE" id="PS00674">
    <property type="entry name" value="AAA"/>
    <property type="match status" value="1"/>
</dbReference>
<dbReference type="EMBL" id="JAXUIC010000011">
    <property type="protein sequence ID" value="KAK4564284.1"/>
    <property type="molecule type" value="Genomic_DNA"/>
</dbReference>
<keyword evidence="6" id="KW-0547">Nucleotide-binding</keyword>
<dbReference type="Pfam" id="PF00004">
    <property type="entry name" value="AAA"/>
    <property type="match status" value="1"/>
</dbReference>
<reference evidence="8 9" key="1">
    <citation type="journal article" date="2023" name="G3 (Bethesda)">
        <title>A haplotype-resolved chromosome-scale genome for Quercus rubra L. provides insights into the genetics of adaptive traits for red oak species.</title>
        <authorList>
            <person name="Kapoor B."/>
            <person name="Jenkins J."/>
            <person name="Schmutz J."/>
            <person name="Zhebentyayeva T."/>
            <person name="Kuelheim C."/>
            <person name="Coggeshall M."/>
            <person name="Heim C."/>
            <person name="Lasky J.R."/>
            <person name="Leites L."/>
            <person name="Islam-Faridi N."/>
            <person name="Romero-Severson J."/>
            <person name="DeLeo V.L."/>
            <person name="Lucas S.M."/>
            <person name="Lazic D."/>
            <person name="Gailing O."/>
            <person name="Carlson J."/>
            <person name="Staton M."/>
        </authorList>
    </citation>
    <scope>NUCLEOTIDE SEQUENCE [LARGE SCALE GENOMIC DNA]</scope>
    <source>
        <strain evidence="8">Pseudo-F2</strain>
    </source>
</reference>
<dbReference type="Proteomes" id="UP001324115">
    <property type="component" value="Unassembled WGS sequence"/>
</dbReference>
<evidence type="ECO:0000256" key="5">
    <source>
        <dbReference type="ARBA" id="ARBA00049360"/>
    </source>
</evidence>
<dbReference type="InterPro" id="IPR027417">
    <property type="entry name" value="P-loop_NTPase"/>
</dbReference>
<sequence length="528" mass="60942">MFSFMEMLKSLAPFFTAAVVIVLSPFVKERIPYAVSNYLVSTFNMWLARFCTPHITVVIEEKGELKSNQIYEAAKAHLHTLISDSTKPKRFKVSKEDRQTESTIDIIKDVEVIDYFREIKLKWKLRTEKEEYRYSPTKKYFELSFDKGYEMDVLDSYLDDIVDRYERIQKEDKVVRIYTCKEKNRDRVVYPEKDRDRNVNWSYVNLEHSATIEKLAMNPEQKEMLKDDLDRFLGGKDLYNKVGKSWKRGYLLYGPPGTGKSSLIAAMANYVKFNIYDLNLTAGLSNEDLRSILLSTTDRSILVIEDVDCCTKFYDKEKKHYTFTQSGLLNIMDGLWSSCGDERIIVFTTNHKDQLDPALLRPGRMDVHVHMSYCTMDGFKILASNYLNIEADHQLYRQIEGLLENVEVTPAEIAEELLKSGGTDVVLGGLVKFLEQKTLQKAKAAELKELLKSDDNTDVDVEGFVKFLKQEKLKNAKAAEAEQLLKIDHTYVDVDVDVEGLVKLFKQKKLEDAKAAETVQVNIQKNQN</sequence>
<evidence type="ECO:0000256" key="3">
    <source>
        <dbReference type="ARBA" id="ARBA00022801"/>
    </source>
</evidence>
<dbReference type="Gene3D" id="3.40.50.300">
    <property type="entry name" value="P-loop containing nucleotide triphosphate hydrolases"/>
    <property type="match status" value="1"/>
</dbReference>
<dbReference type="EMBL" id="JAXUIC010000011">
    <property type="protein sequence ID" value="KAK4564285.1"/>
    <property type="molecule type" value="Genomic_DNA"/>
</dbReference>
<comment type="caution">
    <text evidence="8">The sequence shown here is derived from an EMBL/GenBank/DDBJ whole genome shotgun (WGS) entry which is preliminary data.</text>
</comment>
<evidence type="ECO:0000313" key="9">
    <source>
        <dbReference type="Proteomes" id="UP001324115"/>
    </source>
</evidence>
<dbReference type="Pfam" id="PF14363">
    <property type="entry name" value="AAA_assoc"/>
    <property type="match status" value="1"/>
</dbReference>
<dbReference type="GO" id="GO:0006950">
    <property type="term" value="P:response to stress"/>
    <property type="evidence" value="ECO:0007669"/>
    <property type="project" value="UniProtKB-ARBA"/>
</dbReference>
<proteinExistence type="inferred from homology"/>
<dbReference type="AlphaFoldDB" id="A0AAN7E6R6"/>
<dbReference type="SUPFAM" id="SSF52540">
    <property type="entry name" value="P-loop containing nucleoside triphosphate hydrolases"/>
    <property type="match status" value="1"/>
</dbReference>
<name>A0AAN7E6R6_QUERU</name>
<organism evidence="8 9">
    <name type="scientific">Quercus rubra</name>
    <name type="common">Northern red oak</name>
    <name type="synonym">Quercus borealis</name>
    <dbReference type="NCBI Taxonomy" id="3512"/>
    <lineage>
        <taxon>Eukaryota</taxon>
        <taxon>Viridiplantae</taxon>
        <taxon>Streptophyta</taxon>
        <taxon>Embryophyta</taxon>
        <taxon>Tracheophyta</taxon>
        <taxon>Spermatophyta</taxon>
        <taxon>Magnoliopsida</taxon>
        <taxon>eudicotyledons</taxon>
        <taxon>Gunneridae</taxon>
        <taxon>Pentapetalae</taxon>
        <taxon>rosids</taxon>
        <taxon>fabids</taxon>
        <taxon>Fagales</taxon>
        <taxon>Fagaceae</taxon>
        <taxon>Quercus</taxon>
    </lineage>
</organism>
<dbReference type="GO" id="GO:0005524">
    <property type="term" value="F:ATP binding"/>
    <property type="evidence" value="ECO:0007669"/>
    <property type="project" value="UniProtKB-KW"/>
</dbReference>
<dbReference type="InterPro" id="IPR058017">
    <property type="entry name" value="At3g28540-like_C"/>
</dbReference>
<dbReference type="Gene3D" id="6.10.280.40">
    <property type="match status" value="1"/>
</dbReference>
<keyword evidence="4" id="KW-0460">Magnesium</keyword>
<comment type="cofactor">
    <cofactor evidence="1">
        <name>Mg(2+)</name>
        <dbReference type="ChEBI" id="CHEBI:18420"/>
    </cofactor>
</comment>
<evidence type="ECO:0000256" key="2">
    <source>
        <dbReference type="ARBA" id="ARBA00007448"/>
    </source>
</evidence>
<evidence type="ECO:0000313" key="8">
    <source>
        <dbReference type="EMBL" id="KAK4564285.1"/>
    </source>
</evidence>
<dbReference type="PANTHER" id="PTHR23070">
    <property type="entry name" value="BCS1 AAA-TYPE ATPASE"/>
    <property type="match status" value="1"/>
</dbReference>
<keyword evidence="9" id="KW-1185">Reference proteome</keyword>
<comment type="similarity">
    <text evidence="2">Belongs to the AAA ATPase family. BCS1 subfamily.</text>
</comment>
<evidence type="ECO:0000259" key="7">
    <source>
        <dbReference type="SMART" id="SM00382"/>
    </source>
</evidence>
<dbReference type="InterPro" id="IPR003960">
    <property type="entry name" value="ATPase_AAA_CS"/>
</dbReference>
<comment type="catalytic activity">
    <reaction evidence="5">
        <text>ATP + H2O = ADP + phosphate + H(+)</text>
        <dbReference type="Rhea" id="RHEA:13065"/>
        <dbReference type="ChEBI" id="CHEBI:15377"/>
        <dbReference type="ChEBI" id="CHEBI:15378"/>
        <dbReference type="ChEBI" id="CHEBI:30616"/>
        <dbReference type="ChEBI" id="CHEBI:43474"/>
        <dbReference type="ChEBI" id="CHEBI:456216"/>
    </reaction>
</comment>
<dbReference type="InterPro" id="IPR003593">
    <property type="entry name" value="AAA+_ATPase"/>
</dbReference>
<accession>A0AAN7E6R6</accession>
<dbReference type="InterPro" id="IPR003959">
    <property type="entry name" value="ATPase_AAA_core"/>
</dbReference>
<dbReference type="GO" id="GO:0016887">
    <property type="term" value="F:ATP hydrolysis activity"/>
    <property type="evidence" value="ECO:0007669"/>
    <property type="project" value="InterPro"/>
</dbReference>
<evidence type="ECO:0000256" key="6">
    <source>
        <dbReference type="RuleBase" id="RU003651"/>
    </source>
</evidence>
<feature type="domain" description="AAA+ ATPase" evidence="7">
    <location>
        <begin position="246"/>
        <end position="375"/>
    </location>
</feature>
<keyword evidence="3" id="KW-0378">Hydrolase</keyword>